<keyword evidence="2" id="KW-1185">Reference proteome</keyword>
<dbReference type="AlphaFoldDB" id="A0A5B7GU61"/>
<comment type="caution">
    <text evidence="1">The sequence shown here is derived from an EMBL/GenBank/DDBJ whole genome shotgun (WGS) entry which is preliminary data.</text>
</comment>
<accession>A0A5B7GU61</accession>
<reference evidence="1 2" key="1">
    <citation type="submission" date="2019-05" db="EMBL/GenBank/DDBJ databases">
        <title>Another draft genome of Portunus trituberculatus and its Hox gene families provides insights of decapod evolution.</title>
        <authorList>
            <person name="Jeong J.-H."/>
            <person name="Song I."/>
            <person name="Kim S."/>
            <person name="Choi T."/>
            <person name="Kim D."/>
            <person name="Ryu S."/>
            <person name="Kim W."/>
        </authorList>
    </citation>
    <scope>NUCLEOTIDE SEQUENCE [LARGE SCALE GENOMIC DNA]</scope>
    <source>
        <tissue evidence="1">Muscle</tissue>
    </source>
</reference>
<dbReference type="Proteomes" id="UP000324222">
    <property type="component" value="Unassembled WGS sequence"/>
</dbReference>
<organism evidence="1 2">
    <name type="scientific">Portunus trituberculatus</name>
    <name type="common">Swimming crab</name>
    <name type="synonym">Neptunus trituberculatus</name>
    <dbReference type="NCBI Taxonomy" id="210409"/>
    <lineage>
        <taxon>Eukaryota</taxon>
        <taxon>Metazoa</taxon>
        <taxon>Ecdysozoa</taxon>
        <taxon>Arthropoda</taxon>
        <taxon>Crustacea</taxon>
        <taxon>Multicrustacea</taxon>
        <taxon>Malacostraca</taxon>
        <taxon>Eumalacostraca</taxon>
        <taxon>Eucarida</taxon>
        <taxon>Decapoda</taxon>
        <taxon>Pleocyemata</taxon>
        <taxon>Brachyura</taxon>
        <taxon>Eubrachyura</taxon>
        <taxon>Portunoidea</taxon>
        <taxon>Portunidae</taxon>
        <taxon>Portuninae</taxon>
        <taxon>Portunus</taxon>
    </lineage>
</organism>
<evidence type="ECO:0000313" key="2">
    <source>
        <dbReference type="Proteomes" id="UP000324222"/>
    </source>
</evidence>
<name>A0A5B7GU61_PORTR</name>
<dbReference type="EMBL" id="VSRR010018272">
    <property type="protein sequence ID" value="MPC61173.1"/>
    <property type="molecule type" value="Genomic_DNA"/>
</dbReference>
<sequence>MPNILDLFLTSNPSAYDVTFSSLLGSSNHNLISPIVELRQRRWSEIVCRLFRDTKKHHQDMIRIHYPGYSWVIGDNRHTFAGSGASWGAIWIGAEFSLG</sequence>
<evidence type="ECO:0000313" key="1">
    <source>
        <dbReference type="EMBL" id="MPC61173.1"/>
    </source>
</evidence>
<protein>
    <submittedName>
        <fullName evidence="1">Uncharacterized protein</fullName>
    </submittedName>
</protein>
<proteinExistence type="predicted"/>
<gene>
    <name evidence="1" type="ORF">E2C01_055238</name>
</gene>